<evidence type="ECO:0000313" key="3">
    <source>
        <dbReference type="EMBL" id="KAK8082079.1"/>
    </source>
</evidence>
<reference evidence="3 4" key="1">
    <citation type="submission" date="2023-01" db="EMBL/GenBank/DDBJ databases">
        <title>Analysis of 21 Apiospora genomes using comparative genomics revels a genus with tremendous synthesis potential of carbohydrate active enzymes and secondary metabolites.</title>
        <authorList>
            <person name="Sorensen T."/>
        </authorList>
    </citation>
    <scope>NUCLEOTIDE SEQUENCE [LARGE SCALE GENOMIC DNA]</scope>
    <source>
        <strain evidence="3 4">CBS 83171</strain>
    </source>
</reference>
<dbReference type="InterPro" id="IPR036770">
    <property type="entry name" value="Ankyrin_rpt-contain_sf"/>
</dbReference>
<dbReference type="Proteomes" id="UP001446871">
    <property type="component" value="Unassembled WGS sequence"/>
</dbReference>
<dbReference type="PANTHER" id="PTHR24121">
    <property type="entry name" value="NO MECHANORECEPTOR POTENTIAL C, ISOFORM D-RELATED"/>
    <property type="match status" value="1"/>
</dbReference>
<organism evidence="3 4">
    <name type="scientific">Apiospora saccharicola</name>
    <dbReference type="NCBI Taxonomy" id="335842"/>
    <lineage>
        <taxon>Eukaryota</taxon>
        <taxon>Fungi</taxon>
        <taxon>Dikarya</taxon>
        <taxon>Ascomycota</taxon>
        <taxon>Pezizomycotina</taxon>
        <taxon>Sordariomycetes</taxon>
        <taxon>Xylariomycetidae</taxon>
        <taxon>Amphisphaeriales</taxon>
        <taxon>Apiosporaceae</taxon>
        <taxon>Apiospora</taxon>
    </lineage>
</organism>
<accession>A0ABR1WEZ5</accession>
<evidence type="ECO:0008006" key="5">
    <source>
        <dbReference type="Google" id="ProtNLM"/>
    </source>
</evidence>
<keyword evidence="4" id="KW-1185">Reference proteome</keyword>
<evidence type="ECO:0000256" key="2">
    <source>
        <dbReference type="SAM" id="MobiDB-lite"/>
    </source>
</evidence>
<dbReference type="Pfam" id="PF00023">
    <property type="entry name" value="Ank"/>
    <property type="match status" value="1"/>
</dbReference>
<feature type="region of interest" description="Disordered" evidence="2">
    <location>
        <begin position="908"/>
        <end position="939"/>
    </location>
</feature>
<dbReference type="PROSITE" id="PS50297">
    <property type="entry name" value="ANK_REP_REGION"/>
    <property type="match status" value="1"/>
</dbReference>
<keyword evidence="1" id="KW-0040">ANK repeat</keyword>
<sequence length="953" mass="107678">MKPTGAKLTMESNFRDYESNQNMFADSAEQPLIVTVRSAQPSAALELLKKGADPNVLPKESQRVVRSNKYGGYNTGRTALDIVRATLKALRSYEGEKAAFFPYWSYQGIFLGYNSSSRNNMYGKPPDGPQRTSGFLEQFKDGTYQHLVVSKDIRNRMTFYEKELVRFQKVLEQISSHDGLGMKKNAIADIMSQLQQVEGALVARGAKIFQELHPDIQILQETRDSSIKEEEKPYEYIFSFTGVKDVTEARKAAYIQLFEAAWQGDLDKIKLLTLASWDADKTEPPLKVTVVGGEGNNPFSLAFLKGHYDVAKAILEIAQAQWAPADESDVRYTMAHDNDEECGEGSDEESEAAEPEIFKEIIDGDFTIENIGQVSMQVKSNILAADFLHWTAPTFHFDGTNVEEYHDRESLHHFAMRKNDQDTFNRLVDMGIYFTNQRPHSPNDDETSRIYTFPAAEFLNAIKLGRVDMLSSIIGRTGAGIPLEHLVRKSGASMQVKPRYYQGLTVYGEKRSDWANAGRSLMKKTTDSQVPPLLTAALVGSLASVEWFISDIPMRRYLEFGSSKSARDDPRLKHLSQSSGGFDRAIVRWLGFQNDLVLHCAVMAPVGDDTDKLIRYLIRVCPSSLESKSEAGYTPLFLACLLGREQIAKTLIEGGADQSVKDKQFNNIIHAALTNQPVLEKLRKLLDLLDPELRAHLFVQRNHLVHGGNTPLHSWLLSENTVVYSHSYAYQLHYPGQSETQEKSDNVAILKTLLEYSGGQDLDILNGSGDTVAHSAVLLQLPEQMRVMLEHSPKGLHRENAVGRTPAEMAYDLFLAYKVAPPRDIAFGHHRFSYHNGNDVADKLVKQSPEEFLAQSNQPKVSHKERVWEVVQDFMARFPGKRRLVSLNEANDVARRLGENYSWQRYNTRQTATDVEEQERNDEETDEEGDKEETDYVTSQYAVRRNRAWGRDQ</sequence>
<dbReference type="EMBL" id="JAQQWM010000001">
    <property type="protein sequence ID" value="KAK8082079.1"/>
    <property type="molecule type" value="Genomic_DNA"/>
</dbReference>
<dbReference type="PROSITE" id="PS50088">
    <property type="entry name" value="ANK_REPEAT"/>
    <property type="match status" value="1"/>
</dbReference>
<dbReference type="InterPro" id="IPR002110">
    <property type="entry name" value="Ankyrin_rpt"/>
</dbReference>
<comment type="caution">
    <text evidence="3">The sequence shown here is derived from an EMBL/GenBank/DDBJ whole genome shotgun (WGS) entry which is preliminary data.</text>
</comment>
<dbReference type="SMART" id="SM00248">
    <property type="entry name" value="ANK"/>
    <property type="match status" value="7"/>
</dbReference>
<dbReference type="SUPFAM" id="SSF48403">
    <property type="entry name" value="Ankyrin repeat"/>
    <property type="match status" value="1"/>
</dbReference>
<evidence type="ECO:0000256" key="1">
    <source>
        <dbReference type="PROSITE-ProRule" id="PRU00023"/>
    </source>
</evidence>
<proteinExistence type="predicted"/>
<protein>
    <recommendedName>
        <fullName evidence="5">Ankyrin repeat protein</fullName>
    </recommendedName>
</protein>
<dbReference type="PANTHER" id="PTHR24121:SF23">
    <property type="entry name" value="NO MECHANORECEPTOR POTENTIAL C, ISOFORM H"/>
    <property type="match status" value="1"/>
</dbReference>
<feature type="repeat" description="ANK" evidence="1">
    <location>
        <begin position="631"/>
        <end position="663"/>
    </location>
</feature>
<name>A0ABR1WEZ5_9PEZI</name>
<evidence type="ECO:0000313" key="4">
    <source>
        <dbReference type="Proteomes" id="UP001446871"/>
    </source>
</evidence>
<gene>
    <name evidence="3" type="ORF">PG996_000860</name>
</gene>
<dbReference type="Gene3D" id="1.25.40.20">
    <property type="entry name" value="Ankyrin repeat-containing domain"/>
    <property type="match status" value="2"/>
</dbReference>
<feature type="compositionally biased region" description="Acidic residues" evidence="2">
    <location>
        <begin position="914"/>
        <end position="935"/>
    </location>
</feature>